<dbReference type="InterPro" id="IPR058522">
    <property type="entry name" value="DUF8209"/>
</dbReference>
<name>A0A6M8UAZ0_9GAMM</name>
<accession>A0A6M8UAZ0</accession>
<proteinExistence type="predicted"/>
<evidence type="ECO:0000313" key="2">
    <source>
        <dbReference type="Proteomes" id="UP000505325"/>
    </source>
</evidence>
<dbReference type="NCBIfam" id="NF045926">
    <property type="entry name" value="STM2901_fam"/>
    <property type="match status" value="1"/>
</dbReference>
<organism evidence="1 2">
    <name type="scientific">Paramixta manurensis</name>
    <dbReference type="NCBI Taxonomy" id="2740817"/>
    <lineage>
        <taxon>Bacteria</taxon>
        <taxon>Pseudomonadati</taxon>
        <taxon>Pseudomonadota</taxon>
        <taxon>Gammaproteobacteria</taxon>
        <taxon>Enterobacterales</taxon>
        <taxon>Erwiniaceae</taxon>
        <taxon>Paramixta</taxon>
    </lineage>
</organism>
<protein>
    <recommendedName>
        <fullName evidence="3">Phage membrane protein</fullName>
    </recommendedName>
</protein>
<dbReference type="AlphaFoldDB" id="A0A6M8UAZ0"/>
<evidence type="ECO:0008006" key="3">
    <source>
        <dbReference type="Google" id="ProtNLM"/>
    </source>
</evidence>
<keyword evidence="2" id="KW-1185">Reference proteome</keyword>
<reference evidence="1 2" key="1">
    <citation type="submission" date="2020-06" db="EMBL/GenBank/DDBJ databases">
        <title>Genome sequence of Paramixta manurensis strain PD-1.</title>
        <authorList>
            <person name="Lee C.W."/>
            <person name="Kim J."/>
        </authorList>
    </citation>
    <scope>NUCLEOTIDE SEQUENCE [LARGE SCALE GENOMIC DNA]</scope>
    <source>
        <strain evidence="1 2">PD-1</strain>
    </source>
</reference>
<dbReference type="RefSeq" id="WP_173634750.1">
    <property type="nucleotide sequence ID" value="NZ_CP054212.1"/>
</dbReference>
<dbReference type="InterPro" id="IPR058064">
    <property type="entry name" value="STM2901-like"/>
</dbReference>
<dbReference type="Pfam" id="PF26636">
    <property type="entry name" value="DUF8209"/>
    <property type="match status" value="1"/>
</dbReference>
<evidence type="ECO:0000313" key="1">
    <source>
        <dbReference type="EMBL" id="QKJ87835.1"/>
    </source>
</evidence>
<sequence>MDTTEQLNGTYFYGGLTNLSSGELFFWIMIDVTAEHFTGAKDVFAAAAVYSGQNTIKVSGKFGNSTPGTSYASQYSRKLLRGRMMPIQLPTWIQSPVNPFKVKRVMTYKLATFVGRTIPVIGWAVLTADVAYISYESMVRYNRIVNKEDKIW</sequence>
<dbReference type="EMBL" id="CP054212">
    <property type="protein sequence ID" value="QKJ87835.1"/>
    <property type="molecule type" value="Genomic_DNA"/>
</dbReference>
<dbReference type="Proteomes" id="UP000505325">
    <property type="component" value="Chromosome"/>
</dbReference>
<dbReference type="KEGG" id="pmak:PMPD1_2898"/>
<gene>
    <name evidence="1" type="ORF">PMPD1_2898</name>
</gene>